<keyword evidence="8" id="KW-0325">Glycoprotein</keyword>
<dbReference type="CDD" id="cd00637">
    <property type="entry name" value="7tm_classA_rhodopsin-like"/>
    <property type="match status" value="1"/>
</dbReference>
<name>A0AAD9J4N0_9ANNE</name>
<comment type="subcellular location">
    <subcellularLocation>
        <location evidence="1">Cell membrane</location>
        <topology evidence="1">Multi-pass membrane protein</topology>
    </subcellularLocation>
</comment>
<keyword evidence="13" id="KW-1185">Reference proteome</keyword>
<evidence type="ECO:0000256" key="6">
    <source>
        <dbReference type="ARBA" id="ARBA00023136"/>
    </source>
</evidence>
<dbReference type="SUPFAM" id="SSF81321">
    <property type="entry name" value="Family A G protein-coupled receptor-like"/>
    <property type="match status" value="1"/>
</dbReference>
<evidence type="ECO:0000256" key="8">
    <source>
        <dbReference type="ARBA" id="ARBA00023180"/>
    </source>
</evidence>
<dbReference type="PANTHER" id="PTHR24246">
    <property type="entry name" value="OLFACTORY RECEPTOR AND ADENOSINE RECEPTOR"/>
    <property type="match status" value="1"/>
</dbReference>
<keyword evidence="5" id="KW-0297">G-protein coupled receptor</keyword>
<feature type="transmembrane region" description="Helical" evidence="10">
    <location>
        <begin position="253"/>
        <end position="275"/>
    </location>
</feature>
<dbReference type="Proteomes" id="UP001208570">
    <property type="component" value="Unassembled WGS sequence"/>
</dbReference>
<feature type="transmembrane region" description="Helical" evidence="10">
    <location>
        <begin position="204"/>
        <end position="225"/>
    </location>
</feature>
<keyword evidence="4 10" id="KW-1133">Transmembrane helix</keyword>
<keyword evidence="3 10" id="KW-0812">Transmembrane</keyword>
<evidence type="ECO:0000313" key="12">
    <source>
        <dbReference type="EMBL" id="KAK2146562.1"/>
    </source>
</evidence>
<dbReference type="GO" id="GO:0004930">
    <property type="term" value="F:G protein-coupled receptor activity"/>
    <property type="evidence" value="ECO:0007669"/>
    <property type="project" value="UniProtKB-KW"/>
</dbReference>
<feature type="transmembrane region" description="Helical" evidence="10">
    <location>
        <begin position="35"/>
        <end position="55"/>
    </location>
</feature>
<protein>
    <recommendedName>
        <fullName evidence="11">G-protein coupled receptors family 1 profile domain-containing protein</fullName>
    </recommendedName>
</protein>
<dbReference type="PANTHER" id="PTHR24246:SF27">
    <property type="entry name" value="ADENOSINE RECEPTOR, ISOFORM A"/>
    <property type="match status" value="1"/>
</dbReference>
<dbReference type="EMBL" id="JAODUP010000599">
    <property type="protein sequence ID" value="KAK2146562.1"/>
    <property type="molecule type" value="Genomic_DNA"/>
</dbReference>
<evidence type="ECO:0000256" key="4">
    <source>
        <dbReference type="ARBA" id="ARBA00022989"/>
    </source>
</evidence>
<keyword evidence="7" id="KW-0675">Receptor</keyword>
<keyword evidence="9" id="KW-0807">Transducer</keyword>
<evidence type="ECO:0000256" key="2">
    <source>
        <dbReference type="ARBA" id="ARBA00022475"/>
    </source>
</evidence>
<feature type="transmembrane region" description="Helical" evidence="10">
    <location>
        <begin position="158"/>
        <end position="184"/>
    </location>
</feature>
<accession>A0AAD9J4N0</accession>
<reference evidence="12" key="1">
    <citation type="journal article" date="2023" name="Mol. Biol. Evol.">
        <title>Third-Generation Sequencing Reveals the Adaptive Role of the Epigenome in Three Deep-Sea Polychaetes.</title>
        <authorList>
            <person name="Perez M."/>
            <person name="Aroh O."/>
            <person name="Sun Y."/>
            <person name="Lan Y."/>
            <person name="Juniper S.K."/>
            <person name="Young C.R."/>
            <person name="Angers B."/>
            <person name="Qian P.Y."/>
        </authorList>
    </citation>
    <scope>NUCLEOTIDE SEQUENCE</scope>
    <source>
        <strain evidence="12">P08H-3</strain>
    </source>
</reference>
<proteinExistence type="predicted"/>
<sequence>MPNTTATIVSPSARMYYIMTDEHQFFDTYYSKPRFAVETCLSVVAVLSNATMLLLTYSSRHRRHYAYFAFFRNLLIANVLSAGAQWFTNNLMYLLDDQLAHIRDRCHFMLLLLAANVISKVFGAVSVISLLGLSVIHCLAVCYPIAYVVRMNNSRVHIAIALSWGVTLTIACLEVVVCIARLTLADCAEEQRFITVVTIVDADVAVIMLTLMYAAIVGLCLRIAIEIRRLQARLNRLCWTDNLKQERGTFRSIVGLTITMIAFIFPYHVIYFLSINFDLPTISNTSALLYYMNLLPYVKFATDPIFFCRKRIVQWRNVGCIFAVFCCCRKSGFGQDSREDRALIEENNVSGVTVAPGQDDVTAYTVRTSLPPALIEKDIKDLKVTVVPTGNKLDCTTTSLV</sequence>
<organism evidence="12 13">
    <name type="scientific">Paralvinella palmiformis</name>
    <dbReference type="NCBI Taxonomy" id="53620"/>
    <lineage>
        <taxon>Eukaryota</taxon>
        <taxon>Metazoa</taxon>
        <taxon>Spiralia</taxon>
        <taxon>Lophotrochozoa</taxon>
        <taxon>Annelida</taxon>
        <taxon>Polychaeta</taxon>
        <taxon>Sedentaria</taxon>
        <taxon>Canalipalpata</taxon>
        <taxon>Terebellida</taxon>
        <taxon>Terebelliformia</taxon>
        <taxon>Alvinellidae</taxon>
        <taxon>Paralvinella</taxon>
    </lineage>
</organism>
<comment type="caution">
    <text evidence="12">The sequence shown here is derived from an EMBL/GenBank/DDBJ whole genome shotgun (WGS) entry which is preliminary data.</text>
</comment>
<evidence type="ECO:0000313" key="13">
    <source>
        <dbReference type="Proteomes" id="UP001208570"/>
    </source>
</evidence>
<dbReference type="InterPro" id="IPR017452">
    <property type="entry name" value="GPCR_Rhodpsn_7TM"/>
</dbReference>
<dbReference type="PROSITE" id="PS50262">
    <property type="entry name" value="G_PROTEIN_RECEP_F1_2"/>
    <property type="match status" value="1"/>
</dbReference>
<evidence type="ECO:0000259" key="11">
    <source>
        <dbReference type="PROSITE" id="PS50262"/>
    </source>
</evidence>
<keyword evidence="2" id="KW-1003">Cell membrane</keyword>
<dbReference type="Gene3D" id="1.20.1070.10">
    <property type="entry name" value="Rhodopsin 7-helix transmembrane proteins"/>
    <property type="match status" value="1"/>
</dbReference>
<evidence type="ECO:0000256" key="5">
    <source>
        <dbReference type="ARBA" id="ARBA00023040"/>
    </source>
</evidence>
<evidence type="ECO:0000256" key="9">
    <source>
        <dbReference type="ARBA" id="ARBA00023224"/>
    </source>
</evidence>
<evidence type="ECO:0000256" key="7">
    <source>
        <dbReference type="ARBA" id="ARBA00023170"/>
    </source>
</evidence>
<dbReference type="GO" id="GO:0005886">
    <property type="term" value="C:plasma membrane"/>
    <property type="evidence" value="ECO:0007669"/>
    <property type="project" value="UniProtKB-SubCell"/>
</dbReference>
<dbReference type="AlphaFoldDB" id="A0AAD9J4N0"/>
<evidence type="ECO:0000256" key="10">
    <source>
        <dbReference type="SAM" id="Phobius"/>
    </source>
</evidence>
<feature type="transmembrane region" description="Helical" evidence="10">
    <location>
        <begin position="287"/>
        <end position="307"/>
    </location>
</feature>
<evidence type="ECO:0000256" key="1">
    <source>
        <dbReference type="ARBA" id="ARBA00004651"/>
    </source>
</evidence>
<feature type="transmembrane region" description="Helical" evidence="10">
    <location>
        <begin position="67"/>
        <end position="87"/>
    </location>
</feature>
<feature type="transmembrane region" description="Helical" evidence="10">
    <location>
        <begin position="121"/>
        <end position="146"/>
    </location>
</feature>
<keyword evidence="6 10" id="KW-0472">Membrane</keyword>
<evidence type="ECO:0000256" key="3">
    <source>
        <dbReference type="ARBA" id="ARBA00022692"/>
    </source>
</evidence>
<gene>
    <name evidence="12" type="ORF">LSH36_599g00005</name>
</gene>
<feature type="domain" description="G-protein coupled receptors family 1 profile" evidence="11">
    <location>
        <begin position="48"/>
        <end position="307"/>
    </location>
</feature>